<dbReference type="SUPFAM" id="SSF55729">
    <property type="entry name" value="Acyl-CoA N-acyltransferases (Nat)"/>
    <property type="match status" value="1"/>
</dbReference>
<dbReference type="PROSITE" id="PS50297">
    <property type="entry name" value="ANK_REP_REGION"/>
    <property type="match status" value="1"/>
</dbReference>
<evidence type="ECO:0000313" key="4">
    <source>
        <dbReference type="Proteomes" id="UP000815677"/>
    </source>
</evidence>
<dbReference type="InterPro" id="IPR016181">
    <property type="entry name" value="Acyl_CoA_acyltransferase"/>
</dbReference>
<dbReference type="CDD" id="cd04301">
    <property type="entry name" value="NAT_SF"/>
    <property type="match status" value="1"/>
</dbReference>
<evidence type="ECO:0000313" key="3">
    <source>
        <dbReference type="EMBL" id="GAT49091.1"/>
    </source>
</evidence>
<feature type="repeat" description="ANK" evidence="1">
    <location>
        <begin position="255"/>
        <end position="287"/>
    </location>
</feature>
<feature type="domain" description="N-acetyltransferase" evidence="2">
    <location>
        <begin position="22"/>
        <end position="204"/>
    </location>
</feature>
<accession>A0ABQ0LGU9</accession>
<dbReference type="InterPro" id="IPR036770">
    <property type="entry name" value="Ankyrin_rpt-contain_sf"/>
</dbReference>
<gene>
    <name evidence="3" type="ORF">MCHLO_06449</name>
</gene>
<dbReference type="Gene3D" id="3.40.630.30">
    <property type="match status" value="1"/>
</dbReference>
<dbReference type="PROSITE" id="PS50088">
    <property type="entry name" value="ANK_REPEAT"/>
    <property type="match status" value="1"/>
</dbReference>
<reference evidence="3" key="1">
    <citation type="submission" date="2014-09" db="EMBL/GenBank/DDBJ databases">
        <title>Genome sequence of the luminous mushroom Mycena chlorophos for searching fungal bioluminescence genes.</title>
        <authorList>
            <person name="Tanaka Y."/>
            <person name="Kasuga D."/>
            <person name="Oba Y."/>
            <person name="Hase S."/>
            <person name="Sato K."/>
            <person name="Oba Y."/>
            <person name="Sakakibara Y."/>
        </authorList>
    </citation>
    <scope>NUCLEOTIDE SEQUENCE</scope>
</reference>
<sequence length="531" mass="60190">MAIDKNQLSLKITDKPHFDYKSAIREITLTANYPGHGQIASLSAWLILRHTGSPEQDPFQVMLDLDHDELCDLSTTLFDRNGHILPHLIQPGYRSGSGVWDEALNRGTLVYVLDMTVKEQFRGQGIGSWVLNKFLQSDKVRKDDTAMCLPSPLNTSELSEDSRAAARARQIAFFRKNGFRRVGRTPFFGYSPDEKHRSRDLPIEQDVAAFDDDLSLPDPEAEYPLHGAIETQHDAGAIQASYDLDPQSIHARNANGFTPIHIAARFQNLHALRKLLEWDVDADLHNLSNIHGTTPLELLHMQMRLDRECVGSPSLQLSAEWLDWRGYSAEELETEYLLKQRLGLPVADTLQNHLVERKYGCSCGSCLGGWFSPRMRHQLSCQAAYASDGMPEMYEFFEGGRARSIADLPSSYLPQQTFTLKFYKAYRDIFNAIYQLLENTNELPSEAALQPFLSRTSSFYLNHGGRIAFAFDAITGCALDHSTIRGGDHEEIFGNEEDYTSLPRCANDLEFQLVRVMLGLNPRQRWGPYWQ</sequence>
<dbReference type="PROSITE" id="PS51186">
    <property type="entry name" value="GNAT"/>
    <property type="match status" value="1"/>
</dbReference>
<dbReference type="InterPro" id="IPR002110">
    <property type="entry name" value="Ankyrin_rpt"/>
</dbReference>
<keyword evidence="1" id="KW-0040">ANK repeat</keyword>
<evidence type="ECO:0000259" key="2">
    <source>
        <dbReference type="PROSITE" id="PS51186"/>
    </source>
</evidence>
<dbReference type="InterPro" id="IPR000182">
    <property type="entry name" value="GNAT_dom"/>
</dbReference>
<dbReference type="Gene3D" id="1.25.40.20">
    <property type="entry name" value="Ankyrin repeat-containing domain"/>
    <property type="match status" value="1"/>
</dbReference>
<dbReference type="SUPFAM" id="SSF48403">
    <property type="entry name" value="Ankyrin repeat"/>
    <property type="match status" value="1"/>
</dbReference>
<keyword evidence="4" id="KW-1185">Reference proteome</keyword>
<dbReference type="EMBL" id="DF845271">
    <property type="protein sequence ID" value="GAT49091.1"/>
    <property type="molecule type" value="Genomic_DNA"/>
</dbReference>
<dbReference type="Pfam" id="PF13508">
    <property type="entry name" value="Acetyltransf_7"/>
    <property type="match status" value="1"/>
</dbReference>
<proteinExistence type="predicted"/>
<organism evidence="3 4">
    <name type="scientific">Mycena chlorophos</name>
    <name type="common">Agaric fungus</name>
    <name type="synonym">Agaricus chlorophos</name>
    <dbReference type="NCBI Taxonomy" id="658473"/>
    <lineage>
        <taxon>Eukaryota</taxon>
        <taxon>Fungi</taxon>
        <taxon>Dikarya</taxon>
        <taxon>Basidiomycota</taxon>
        <taxon>Agaricomycotina</taxon>
        <taxon>Agaricomycetes</taxon>
        <taxon>Agaricomycetidae</taxon>
        <taxon>Agaricales</taxon>
        <taxon>Marasmiineae</taxon>
        <taxon>Mycenaceae</taxon>
        <taxon>Mycena</taxon>
    </lineage>
</organism>
<dbReference type="Proteomes" id="UP000815677">
    <property type="component" value="Unassembled WGS sequence"/>
</dbReference>
<evidence type="ECO:0000256" key="1">
    <source>
        <dbReference type="PROSITE-ProRule" id="PRU00023"/>
    </source>
</evidence>
<protein>
    <recommendedName>
        <fullName evidence="2">N-acetyltransferase domain-containing protein</fullName>
    </recommendedName>
</protein>
<name>A0ABQ0LGU9_MYCCL</name>